<comment type="caution">
    <text evidence="15">The sequence shown here is derived from an EMBL/GenBank/DDBJ whole genome shotgun (WGS) entry which is preliminary data.</text>
</comment>
<accession>A0A813TYP5</accession>
<dbReference type="Pfam" id="PF00179">
    <property type="entry name" value="UQ_con"/>
    <property type="match status" value="1"/>
</dbReference>
<reference evidence="15" key="1">
    <citation type="submission" date="2021-02" db="EMBL/GenBank/DDBJ databases">
        <authorList>
            <person name="Nowell W R."/>
        </authorList>
    </citation>
    <scope>NUCLEOTIDE SEQUENCE</scope>
</reference>
<evidence type="ECO:0000313" key="20">
    <source>
        <dbReference type="EMBL" id="CAF3980913.1"/>
    </source>
</evidence>
<dbReference type="PANTHER" id="PTHR24067">
    <property type="entry name" value="UBIQUITIN-CONJUGATING ENZYME E2"/>
    <property type="match status" value="1"/>
</dbReference>
<dbReference type="SUPFAM" id="SSF54495">
    <property type="entry name" value="UBC-like"/>
    <property type="match status" value="1"/>
</dbReference>
<dbReference type="InterPro" id="IPR050113">
    <property type="entry name" value="Ub_conjugating_enzyme"/>
</dbReference>
<evidence type="ECO:0000313" key="19">
    <source>
        <dbReference type="EMBL" id="CAF3930217.1"/>
    </source>
</evidence>
<evidence type="ECO:0000256" key="1">
    <source>
        <dbReference type="ARBA" id="ARBA00004586"/>
    </source>
</evidence>
<keyword evidence="9 13" id="KW-1133">Transmembrane helix</keyword>
<gene>
    <name evidence="18" type="ORF">FNK824_LOCUS17488</name>
    <name evidence="19" type="ORF">JBS370_LOCUS22415</name>
    <name evidence="20" type="ORF">OTI717_LOCUS27944</name>
    <name evidence="17" type="ORF">RFH988_LOCUS7041</name>
    <name evidence="16" type="ORF">SEV965_LOCUS3519</name>
    <name evidence="15" type="ORF">ZHD862_LOCUS3292</name>
</gene>
<keyword evidence="3" id="KW-0808">Transferase</keyword>
<evidence type="ECO:0000313" key="15">
    <source>
        <dbReference type="EMBL" id="CAF0819198.1"/>
    </source>
</evidence>
<dbReference type="GO" id="GO:0005789">
    <property type="term" value="C:endoplasmic reticulum membrane"/>
    <property type="evidence" value="ECO:0007669"/>
    <property type="project" value="UniProtKB-SubCell"/>
</dbReference>
<dbReference type="Proteomes" id="UP000663882">
    <property type="component" value="Unassembled WGS sequence"/>
</dbReference>
<evidence type="ECO:0000313" key="18">
    <source>
        <dbReference type="EMBL" id="CAF3843398.1"/>
    </source>
</evidence>
<evidence type="ECO:0000256" key="2">
    <source>
        <dbReference type="ARBA" id="ARBA00012486"/>
    </source>
</evidence>
<dbReference type="EMBL" id="CAJNOT010000070">
    <property type="protein sequence ID" value="CAF0819198.1"/>
    <property type="molecule type" value="Genomic_DNA"/>
</dbReference>
<dbReference type="AlphaFoldDB" id="A0A813TYP5"/>
<dbReference type="GO" id="GO:0061631">
    <property type="term" value="F:ubiquitin conjugating enzyme activity"/>
    <property type="evidence" value="ECO:0007669"/>
    <property type="project" value="UniProtKB-EC"/>
</dbReference>
<dbReference type="CDD" id="cd23799">
    <property type="entry name" value="UBCc_UBE2J"/>
    <property type="match status" value="1"/>
</dbReference>
<dbReference type="GO" id="GO:0005524">
    <property type="term" value="F:ATP binding"/>
    <property type="evidence" value="ECO:0007669"/>
    <property type="project" value="UniProtKB-KW"/>
</dbReference>
<dbReference type="Gene3D" id="3.10.110.10">
    <property type="entry name" value="Ubiquitin Conjugating Enzyme"/>
    <property type="match status" value="1"/>
</dbReference>
<comment type="subcellular location">
    <subcellularLocation>
        <location evidence="1">Endoplasmic reticulum membrane</location>
    </subcellularLocation>
</comment>
<dbReference type="InterPro" id="IPR000608">
    <property type="entry name" value="UBC"/>
</dbReference>
<evidence type="ECO:0000256" key="3">
    <source>
        <dbReference type="ARBA" id="ARBA00022679"/>
    </source>
</evidence>
<dbReference type="Proteomes" id="UP000663823">
    <property type="component" value="Unassembled WGS sequence"/>
</dbReference>
<evidence type="ECO:0000313" key="16">
    <source>
        <dbReference type="EMBL" id="CAF0859047.1"/>
    </source>
</evidence>
<dbReference type="EMBL" id="CAJNOU010000090">
    <property type="protein sequence ID" value="CAF0859047.1"/>
    <property type="molecule type" value="Genomic_DNA"/>
</dbReference>
<name>A0A813TYP5_9BILA</name>
<feature type="domain" description="UBC core" evidence="14">
    <location>
        <begin position="7"/>
        <end position="157"/>
    </location>
</feature>
<evidence type="ECO:0000256" key="11">
    <source>
        <dbReference type="ARBA" id="ARBA00054775"/>
    </source>
</evidence>
<keyword evidence="6" id="KW-0833">Ubl conjugation pathway</keyword>
<evidence type="ECO:0000256" key="7">
    <source>
        <dbReference type="ARBA" id="ARBA00022824"/>
    </source>
</evidence>
<evidence type="ECO:0000256" key="5">
    <source>
        <dbReference type="ARBA" id="ARBA00022741"/>
    </source>
</evidence>
<evidence type="ECO:0000256" key="9">
    <source>
        <dbReference type="ARBA" id="ARBA00022989"/>
    </source>
</evidence>
<evidence type="ECO:0000256" key="12">
    <source>
        <dbReference type="ARBA" id="ARBA00073320"/>
    </source>
</evidence>
<dbReference type="FunFam" id="3.10.110.10:FF:000023">
    <property type="entry name" value="Ubiquitin-conjugating enzyme E2 J2"/>
    <property type="match status" value="1"/>
</dbReference>
<sequence length="237" mass="27283">MSMKSNSAFQRLQTDYRRLIKDPIPYLMAQPLSSNLLEWRFVIRGPNDTPYQGGIYQGKIIFPYQYPFKPPSIYMLTPNGRFQIDKSLCLTITSYHPDSWNPSWSISSILNGFLSFMCDTSSTHGSIQTSYAQKCKYAYDSLSYNIQDSIFCELFPDITEEIKRILIDRIIKTTSNKSLVNNFNQEQQSLISLTTNNNNSISTSWLNSLINNIMIIIFLTAFAILVRFILNSTNDIQ</sequence>
<organism evidence="15 21">
    <name type="scientific">Rotaria sordida</name>
    <dbReference type="NCBI Taxonomy" id="392033"/>
    <lineage>
        <taxon>Eukaryota</taxon>
        <taxon>Metazoa</taxon>
        <taxon>Spiralia</taxon>
        <taxon>Gnathifera</taxon>
        <taxon>Rotifera</taxon>
        <taxon>Eurotatoria</taxon>
        <taxon>Bdelloidea</taxon>
        <taxon>Philodinida</taxon>
        <taxon>Philodinidae</taxon>
        <taxon>Rotaria</taxon>
    </lineage>
</organism>
<evidence type="ECO:0000256" key="13">
    <source>
        <dbReference type="SAM" id="Phobius"/>
    </source>
</evidence>
<evidence type="ECO:0000256" key="4">
    <source>
        <dbReference type="ARBA" id="ARBA00022692"/>
    </source>
</evidence>
<dbReference type="InterPro" id="IPR016135">
    <property type="entry name" value="UBQ-conjugating_enzyme/RWD"/>
</dbReference>
<keyword evidence="8" id="KW-0067">ATP-binding</keyword>
<dbReference type="Proteomes" id="UP000663889">
    <property type="component" value="Unassembled WGS sequence"/>
</dbReference>
<proteinExistence type="predicted"/>
<dbReference type="EMBL" id="CAJOAX010006444">
    <property type="protein sequence ID" value="CAF3980913.1"/>
    <property type="molecule type" value="Genomic_DNA"/>
</dbReference>
<keyword evidence="10 13" id="KW-0472">Membrane</keyword>
<dbReference type="OrthoDB" id="1158011at2759"/>
<dbReference type="EMBL" id="CAJOBD010003126">
    <property type="protein sequence ID" value="CAF3930217.1"/>
    <property type="molecule type" value="Genomic_DNA"/>
</dbReference>
<evidence type="ECO:0000313" key="17">
    <source>
        <dbReference type="EMBL" id="CAF0862397.1"/>
    </source>
</evidence>
<evidence type="ECO:0000256" key="10">
    <source>
        <dbReference type="ARBA" id="ARBA00023136"/>
    </source>
</evidence>
<protein>
    <recommendedName>
        <fullName evidence="12">Ubiquitin-conjugating enzyme E2 J2</fullName>
        <ecNumber evidence="2">2.3.2.23</ecNumber>
    </recommendedName>
</protein>
<feature type="transmembrane region" description="Helical" evidence="13">
    <location>
        <begin position="209"/>
        <end position="230"/>
    </location>
</feature>
<dbReference type="SMART" id="SM00212">
    <property type="entry name" value="UBCc"/>
    <property type="match status" value="1"/>
</dbReference>
<comment type="function">
    <text evidence="11">Catalyzes the covalent attachment of ubiquitin to other proteins. Seems to function in the selective degradation of misfolded membrane proteins from the endoplasmic reticulum (ERAD). In cooperation with the GATOR2 complex, catalyzes 'Lys-6'-linked ubiquitination of NPRL2.</text>
</comment>
<dbReference type="EMBL" id="CAJNOO010000218">
    <property type="protein sequence ID" value="CAF0862397.1"/>
    <property type="molecule type" value="Genomic_DNA"/>
</dbReference>
<keyword evidence="7" id="KW-0256">Endoplasmic reticulum</keyword>
<dbReference type="Proteomes" id="UP000663864">
    <property type="component" value="Unassembled WGS sequence"/>
</dbReference>
<keyword evidence="5" id="KW-0547">Nucleotide-binding</keyword>
<evidence type="ECO:0000256" key="8">
    <source>
        <dbReference type="ARBA" id="ARBA00022840"/>
    </source>
</evidence>
<evidence type="ECO:0000313" key="21">
    <source>
        <dbReference type="Proteomes" id="UP000663864"/>
    </source>
</evidence>
<keyword evidence="4 13" id="KW-0812">Transmembrane</keyword>
<dbReference type="EMBL" id="CAJOBE010002783">
    <property type="protein sequence ID" value="CAF3843398.1"/>
    <property type="molecule type" value="Genomic_DNA"/>
</dbReference>
<dbReference type="PROSITE" id="PS50127">
    <property type="entry name" value="UBC_2"/>
    <property type="match status" value="1"/>
</dbReference>
<dbReference type="Proteomes" id="UP000663836">
    <property type="component" value="Unassembled WGS sequence"/>
</dbReference>
<evidence type="ECO:0000259" key="14">
    <source>
        <dbReference type="PROSITE" id="PS50127"/>
    </source>
</evidence>
<dbReference type="EC" id="2.3.2.23" evidence="2"/>
<dbReference type="Proteomes" id="UP000663874">
    <property type="component" value="Unassembled WGS sequence"/>
</dbReference>
<evidence type="ECO:0000256" key="6">
    <source>
        <dbReference type="ARBA" id="ARBA00022786"/>
    </source>
</evidence>